<gene>
    <name evidence="2" type="ORF">AF335_18065</name>
</gene>
<accession>A0A2N8NUN8</accession>
<keyword evidence="1" id="KW-0472">Membrane</keyword>
<name>A0A2N8NUN8_STREU</name>
<keyword evidence="1" id="KW-0812">Transmembrane</keyword>
<sequence>MIKEGRTRVRVERGEVRWQTGRTTTVVPGPWISRVDVDPGSGPGTLTLHLLAGPHPPAAPLTVRHRSHQALAGLAAEMTALRPTYPPYGTRPPVRRETTEPWPVPAVRSAAGRLTGVLRHGTFPQKSAAFYTLFGLPVALLALLLPGAPRWHAPAAWAAGLFGGYLLTLFEHALDLRTRWILRRRGVTVQVPNPPEVFRDSEGAGSYLYRFRTLDGVTCRHRSGWKARRGELRYDPEDPSRVLASSWGALPVGLLLGVPMFAVPGVVCAAMPLVWVGEAVTALF</sequence>
<comment type="caution">
    <text evidence="2">The sequence shown here is derived from an EMBL/GenBank/DDBJ whole genome shotgun (WGS) entry which is preliminary data.</text>
</comment>
<feature type="transmembrane region" description="Helical" evidence="1">
    <location>
        <begin position="249"/>
        <end position="275"/>
    </location>
</feature>
<proteinExistence type="predicted"/>
<organism evidence="2 3">
    <name type="scientific">Streptomyces eurocidicus</name>
    <name type="common">Streptoverticillium eurocidicus</name>
    <dbReference type="NCBI Taxonomy" id="66423"/>
    <lineage>
        <taxon>Bacteria</taxon>
        <taxon>Bacillati</taxon>
        <taxon>Actinomycetota</taxon>
        <taxon>Actinomycetes</taxon>
        <taxon>Kitasatosporales</taxon>
        <taxon>Streptomycetaceae</taxon>
        <taxon>Streptomyces</taxon>
    </lineage>
</organism>
<feature type="transmembrane region" description="Helical" evidence="1">
    <location>
        <begin position="154"/>
        <end position="174"/>
    </location>
</feature>
<evidence type="ECO:0000313" key="2">
    <source>
        <dbReference type="EMBL" id="PNE32487.1"/>
    </source>
</evidence>
<dbReference type="EMBL" id="LGUI01000005">
    <property type="protein sequence ID" value="PNE32487.1"/>
    <property type="molecule type" value="Genomic_DNA"/>
</dbReference>
<evidence type="ECO:0008006" key="4">
    <source>
        <dbReference type="Google" id="ProtNLM"/>
    </source>
</evidence>
<dbReference type="Proteomes" id="UP000235945">
    <property type="component" value="Unassembled WGS sequence"/>
</dbReference>
<evidence type="ECO:0000256" key="1">
    <source>
        <dbReference type="SAM" id="Phobius"/>
    </source>
</evidence>
<keyword evidence="1" id="KW-1133">Transmembrane helix</keyword>
<evidence type="ECO:0000313" key="3">
    <source>
        <dbReference type="Proteomes" id="UP000235945"/>
    </source>
</evidence>
<protein>
    <recommendedName>
        <fullName evidence="4">DUF3592 domain-containing protein</fullName>
    </recommendedName>
</protein>
<feature type="transmembrane region" description="Helical" evidence="1">
    <location>
        <begin position="128"/>
        <end position="148"/>
    </location>
</feature>
<reference evidence="3" key="1">
    <citation type="submission" date="2015-07" db="EMBL/GenBank/DDBJ databases">
        <authorList>
            <person name="Graham D.E."/>
            <person name="Giannone R.J."/>
            <person name="Gulvik C.A."/>
            <person name="Hettich R.L."/>
            <person name="Klingeman D.M."/>
            <person name="Mahan K.M."/>
            <person name="Parry R.J."/>
            <person name="Spain J.C."/>
        </authorList>
    </citation>
    <scope>NUCLEOTIDE SEQUENCE [LARGE SCALE GENOMIC DNA]</scope>
    <source>
        <strain evidence="3">ATCC 27428</strain>
    </source>
</reference>
<keyword evidence="3" id="KW-1185">Reference proteome</keyword>
<dbReference type="AlphaFoldDB" id="A0A2N8NUN8"/>